<dbReference type="WBParaSite" id="HPBE_0001959301-mRNA-1">
    <property type="protein sequence ID" value="HPBE_0001959301-mRNA-1"/>
    <property type="gene ID" value="HPBE_0001959301"/>
</dbReference>
<accession>A0A183GBU4</accession>
<dbReference type="EMBL" id="UZAH01031485">
    <property type="protein sequence ID" value="VDP15737.1"/>
    <property type="molecule type" value="Genomic_DNA"/>
</dbReference>
<evidence type="ECO:0000313" key="1">
    <source>
        <dbReference type="EMBL" id="VDP15737.1"/>
    </source>
</evidence>
<reference evidence="1 2" key="1">
    <citation type="submission" date="2018-11" db="EMBL/GenBank/DDBJ databases">
        <authorList>
            <consortium name="Pathogen Informatics"/>
        </authorList>
    </citation>
    <scope>NUCLEOTIDE SEQUENCE [LARGE SCALE GENOMIC DNA]</scope>
</reference>
<dbReference type="AlphaFoldDB" id="A0A183GBU4"/>
<accession>A0A3P8AN84</accession>
<organism evidence="2 3">
    <name type="scientific">Heligmosomoides polygyrus</name>
    <name type="common">Parasitic roundworm</name>
    <dbReference type="NCBI Taxonomy" id="6339"/>
    <lineage>
        <taxon>Eukaryota</taxon>
        <taxon>Metazoa</taxon>
        <taxon>Ecdysozoa</taxon>
        <taxon>Nematoda</taxon>
        <taxon>Chromadorea</taxon>
        <taxon>Rhabditida</taxon>
        <taxon>Rhabditina</taxon>
        <taxon>Rhabditomorpha</taxon>
        <taxon>Strongyloidea</taxon>
        <taxon>Heligmosomidae</taxon>
        <taxon>Heligmosomoides</taxon>
    </lineage>
</organism>
<keyword evidence="2" id="KW-1185">Reference proteome</keyword>
<evidence type="ECO:0000313" key="2">
    <source>
        <dbReference type="Proteomes" id="UP000050761"/>
    </source>
</evidence>
<sequence length="75" mass="8472">MIVGKFLVALAENDSVNVRGQLNVAGEGEEVSSGVAVDYDNDKLFDELPSLRIAREYLRRKIAAERRMEKFDENI</sequence>
<evidence type="ECO:0000313" key="3">
    <source>
        <dbReference type="WBParaSite" id="HPBE_0001959301-mRNA-1"/>
    </source>
</evidence>
<protein>
    <submittedName>
        <fullName evidence="1 3">Uncharacterized protein</fullName>
    </submittedName>
</protein>
<gene>
    <name evidence="1" type="ORF">HPBE_LOCUS19592</name>
</gene>
<name>A0A183GBU4_HELPZ</name>
<reference evidence="3" key="2">
    <citation type="submission" date="2019-09" db="UniProtKB">
        <authorList>
            <consortium name="WormBaseParasite"/>
        </authorList>
    </citation>
    <scope>IDENTIFICATION</scope>
</reference>
<dbReference type="OrthoDB" id="5800929at2759"/>
<dbReference type="Proteomes" id="UP000050761">
    <property type="component" value="Unassembled WGS sequence"/>
</dbReference>
<proteinExistence type="predicted"/>